<evidence type="ECO:0000313" key="2">
    <source>
        <dbReference type="Proteomes" id="UP000037755"/>
    </source>
</evidence>
<sequence length="288" mass="33875">MKTILSLIAALCCLTCFSQKDKTVIKVEYNPQAYRKIALDTLKYMFDAQKRVKPVKKDNYHYFVQDTTQFENLDIKVIPVFRIITKAFSDYSCDKNIEDYILFEERYKYLVAKVTDTNGWSGDVDIPDVNYETERFYPGEWVYADSDSEPYYYIKKLKFWTPDLDQDYEKEMNMFPNRFYFKIWGLPQLLLYIDKKDSKVYGRYVGPCSCMYDSAYQTAEEFIKQNEDAQKTYPVNELVQKYAGPDQIRLAALGFCNPEYGNPGIKMEPLHCDGTYPEGRAIKLTVKE</sequence>
<reference evidence="1 2" key="1">
    <citation type="submission" date="2015-08" db="EMBL/GenBank/DDBJ databases">
        <title>Whole genome sequence of Flavobacterium akiainvivens IK-1T, from decaying Wikstroemia oahuensis, an endemic Hawaiian shrub.</title>
        <authorList>
            <person name="Wan X."/>
            <person name="Hou S."/>
            <person name="Saito J."/>
            <person name="Donachie S."/>
        </authorList>
    </citation>
    <scope>NUCLEOTIDE SEQUENCE [LARGE SCALE GENOMIC DNA]</scope>
    <source>
        <strain evidence="1 2">IK-1</strain>
    </source>
</reference>
<dbReference type="OrthoDB" id="8692at2"/>
<organism evidence="1 2">
    <name type="scientific">Flavobacterium akiainvivens</name>
    <dbReference type="NCBI Taxonomy" id="1202724"/>
    <lineage>
        <taxon>Bacteria</taxon>
        <taxon>Pseudomonadati</taxon>
        <taxon>Bacteroidota</taxon>
        <taxon>Flavobacteriia</taxon>
        <taxon>Flavobacteriales</taxon>
        <taxon>Flavobacteriaceae</taxon>
        <taxon>Flavobacterium</taxon>
    </lineage>
</organism>
<dbReference type="AlphaFoldDB" id="A0A0M8MJQ5"/>
<dbReference type="Proteomes" id="UP000037755">
    <property type="component" value="Unassembled WGS sequence"/>
</dbReference>
<protein>
    <submittedName>
        <fullName evidence="1">Uncharacterized protein</fullName>
    </submittedName>
</protein>
<proteinExistence type="predicted"/>
<dbReference type="PATRIC" id="fig|1202724.3.peg.2825"/>
<dbReference type="STRING" id="1202724.AM493_13640"/>
<evidence type="ECO:0000313" key="1">
    <source>
        <dbReference type="EMBL" id="KOS06958.1"/>
    </source>
</evidence>
<gene>
    <name evidence="1" type="ORF">AM493_13640</name>
</gene>
<dbReference type="EMBL" id="LIYD01000005">
    <property type="protein sequence ID" value="KOS06958.1"/>
    <property type="molecule type" value="Genomic_DNA"/>
</dbReference>
<keyword evidence="2" id="KW-1185">Reference proteome</keyword>
<dbReference type="RefSeq" id="WP_054408584.1">
    <property type="nucleotide sequence ID" value="NZ_FOYA01000009.1"/>
</dbReference>
<comment type="caution">
    <text evidence="1">The sequence shown here is derived from an EMBL/GenBank/DDBJ whole genome shotgun (WGS) entry which is preliminary data.</text>
</comment>
<accession>A0A0M8MJQ5</accession>
<name>A0A0M8MJQ5_9FLAO</name>